<sequence length="430" mass="49592">MIFEDPKLLIEDELKQLEEEGYIISDVADSYKWYLLNRPTLNWKDTLHFYNFYLNNLEKDPNFKYNEPSEIDEIKSNSKFKSYNNQNFSEEAIYEKIYGALLGRAAGCMLGKPVEGWKREEILEYLSKVGESSLTYYFPFVEGYENKIRTEECFRNTLNKAVRDDDLDYPIIGLKILEEYGTEFSTKNVGKIWLENLPFGLVYTAERAAYRNLVNSLIPPETARFINPYREWIGAQIRGDIFGWISPSDPIKAAYLAYKDASLSHVKNGIYGEMYISALLSLAYIIDEPPELIQESLNFIPETSRFHEAISFVLELYERRIDFEAAWEEVNKNFGKYHFVHTINNACFVVLALLYGEKNFERTVCLAVECGCDTDCNGATAGSILGLLLGYKNLPERWVSPLNDTLESLVPGFQRVKISDLARRITNLIS</sequence>
<proteinExistence type="inferred from homology"/>
<reference evidence="4 5" key="1">
    <citation type="submission" date="2019-03" db="EMBL/GenBank/DDBJ databases">
        <title>Genomic Encyclopedia of Type Strains, Phase IV (KMG-IV): sequencing the most valuable type-strain genomes for metagenomic binning, comparative biology and taxonomic classification.</title>
        <authorList>
            <person name="Goeker M."/>
        </authorList>
    </citation>
    <scope>NUCLEOTIDE SEQUENCE [LARGE SCALE GENOMIC DNA]</scope>
    <source>
        <strain evidence="4 5">DSM 13575</strain>
    </source>
</reference>
<dbReference type="InterPro" id="IPR036705">
    <property type="entry name" value="Ribosyl_crysJ1_sf"/>
</dbReference>
<dbReference type="PANTHER" id="PTHR16222:SF24">
    <property type="entry name" value="ADP-RIBOSYLHYDROLASE ARH3"/>
    <property type="match status" value="1"/>
</dbReference>
<dbReference type="AlphaFoldDB" id="A0A4R8F2F2"/>
<name>A0A4R8F2F2_9BACT</name>
<feature type="binding site" evidence="3">
    <location>
        <position position="165"/>
    </location>
    <ligand>
        <name>Mg(2+)</name>
        <dbReference type="ChEBI" id="CHEBI:18420"/>
        <label>1</label>
    </ligand>
</feature>
<feature type="binding site" evidence="3">
    <location>
        <position position="166"/>
    </location>
    <ligand>
        <name>Mg(2+)</name>
        <dbReference type="ChEBI" id="CHEBI:18420"/>
        <label>1</label>
    </ligand>
</feature>
<dbReference type="PANTHER" id="PTHR16222">
    <property type="entry name" value="ADP-RIBOSYLGLYCOHYDROLASE"/>
    <property type="match status" value="1"/>
</dbReference>
<gene>
    <name evidence="4" type="ORF">C8D74_101104</name>
</gene>
<evidence type="ECO:0000256" key="2">
    <source>
        <dbReference type="ARBA" id="ARBA00022801"/>
    </source>
</evidence>
<evidence type="ECO:0000313" key="5">
    <source>
        <dbReference type="Proteomes" id="UP000294817"/>
    </source>
</evidence>
<dbReference type="EMBL" id="SODZ01000001">
    <property type="protein sequence ID" value="TDX17385.1"/>
    <property type="molecule type" value="Genomic_DNA"/>
</dbReference>
<dbReference type="Gene3D" id="1.10.4080.10">
    <property type="entry name" value="ADP-ribosylation/Crystallin J1"/>
    <property type="match status" value="1"/>
</dbReference>
<evidence type="ECO:0000256" key="3">
    <source>
        <dbReference type="PIRSR" id="PIRSR605502-1"/>
    </source>
</evidence>
<dbReference type="RefSeq" id="WP_103876548.1">
    <property type="nucleotide sequence ID" value="NZ_SODZ01000001.1"/>
</dbReference>
<comment type="similarity">
    <text evidence="1">Belongs to the ADP-ribosylglycohydrolase family.</text>
</comment>
<dbReference type="InterPro" id="IPR050792">
    <property type="entry name" value="ADP-ribosylglycohydrolase"/>
</dbReference>
<comment type="caution">
    <text evidence="4">The sequence shown here is derived from an EMBL/GenBank/DDBJ whole genome shotgun (WGS) entry which is preliminary data.</text>
</comment>
<feature type="binding site" evidence="3">
    <location>
        <position position="375"/>
    </location>
    <ligand>
        <name>Mg(2+)</name>
        <dbReference type="ChEBI" id="CHEBI:18420"/>
        <label>1</label>
    </ligand>
</feature>
<dbReference type="Pfam" id="PF03747">
    <property type="entry name" value="ADP_ribosyl_GH"/>
    <property type="match status" value="1"/>
</dbReference>
<dbReference type="GO" id="GO:0046872">
    <property type="term" value="F:metal ion binding"/>
    <property type="evidence" value="ECO:0007669"/>
    <property type="project" value="UniProtKB-KW"/>
</dbReference>
<keyword evidence="5" id="KW-1185">Reference proteome</keyword>
<keyword evidence="2 4" id="KW-0378">Hydrolase</keyword>
<protein>
    <submittedName>
        <fullName evidence="4">ADP-ribosylglycohydrolase</fullName>
    </submittedName>
</protein>
<keyword evidence="3" id="KW-0460">Magnesium</keyword>
<dbReference type="SUPFAM" id="SSF101478">
    <property type="entry name" value="ADP-ribosylglycohydrolase"/>
    <property type="match status" value="1"/>
</dbReference>
<evidence type="ECO:0000256" key="1">
    <source>
        <dbReference type="ARBA" id="ARBA00010702"/>
    </source>
</evidence>
<dbReference type="GO" id="GO:0016787">
    <property type="term" value="F:hydrolase activity"/>
    <property type="evidence" value="ECO:0007669"/>
    <property type="project" value="UniProtKB-KW"/>
</dbReference>
<keyword evidence="3" id="KW-0479">Metal-binding</keyword>
<feature type="binding site" evidence="3">
    <location>
        <position position="373"/>
    </location>
    <ligand>
        <name>Mg(2+)</name>
        <dbReference type="ChEBI" id="CHEBI:18420"/>
        <label>1</label>
    </ligand>
</feature>
<evidence type="ECO:0000313" key="4">
    <source>
        <dbReference type="EMBL" id="TDX17385.1"/>
    </source>
</evidence>
<accession>A0A4R8F2F2</accession>
<dbReference type="Proteomes" id="UP000294817">
    <property type="component" value="Unassembled WGS sequence"/>
</dbReference>
<comment type="cofactor">
    <cofactor evidence="3">
        <name>Mg(2+)</name>
        <dbReference type="ChEBI" id="CHEBI:18420"/>
    </cofactor>
    <text evidence="3">Binds 2 magnesium ions per subunit.</text>
</comment>
<dbReference type="InterPro" id="IPR005502">
    <property type="entry name" value="Ribosyl_crysJ1"/>
</dbReference>
<organism evidence="4 5">
    <name type="scientific">Petrotoga sibirica</name>
    <dbReference type="NCBI Taxonomy" id="156202"/>
    <lineage>
        <taxon>Bacteria</taxon>
        <taxon>Thermotogati</taxon>
        <taxon>Thermotogota</taxon>
        <taxon>Thermotogae</taxon>
        <taxon>Petrotogales</taxon>
        <taxon>Petrotogaceae</taxon>
        <taxon>Petrotoga</taxon>
    </lineage>
</organism>